<name>A0A0W0DK23_CANGB</name>
<dbReference type="Pfam" id="PF00400">
    <property type="entry name" value="WD40"/>
    <property type="match status" value="6"/>
</dbReference>
<evidence type="ECO:0000256" key="7">
    <source>
        <dbReference type="ARBA" id="ARBA00022574"/>
    </source>
</evidence>
<dbReference type="UniPathway" id="UPA00988"/>
<dbReference type="VEuPathDB" id="FungiDB:GVI51_K00803"/>
<comment type="pathway">
    <text evidence="3">tRNA modification; 5-methoxycarbonylmethyl-2-thiouridine-tRNA biosynthesis.</text>
</comment>
<feature type="region of interest" description="Disordered" evidence="12">
    <location>
        <begin position="494"/>
        <end position="528"/>
    </location>
</feature>
<feature type="repeat" description="WD" evidence="11">
    <location>
        <begin position="200"/>
        <end position="245"/>
    </location>
</feature>
<dbReference type="Gene3D" id="2.130.10.10">
    <property type="entry name" value="YVTN repeat-like/Quinoprotein amine dehydrogenase"/>
    <property type="match status" value="4"/>
</dbReference>
<evidence type="ECO:0000256" key="1">
    <source>
        <dbReference type="ARBA" id="ARBA00004123"/>
    </source>
</evidence>
<dbReference type="GO" id="GO:0008017">
    <property type="term" value="F:microtubule binding"/>
    <property type="evidence" value="ECO:0007669"/>
    <property type="project" value="EnsemblFungi"/>
</dbReference>
<dbReference type="SUPFAM" id="SSF50978">
    <property type="entry name" value="WD40 repeat-like"/>
    <property type="match status" value="2"/>
</dbReference>
<evidence type="ECO:0000256" key="2">
    <source>
        <dbReference type="ARBA" id="ARBA00004496"/>
    </source>
</evidence>
<dbReference type="GO" id="GO:0005737">
    <property type="term" value="C:cytoplasm"/>
    <property type="evidence" value="ECO:0007669"/>
    <property type="project" value="UniProtKB-SubCell"/>
</dbReference>
<gene>
    <name evidence="13" type="ORF">AO440_003291</name>
</gene>
<evidence type="ECO:0000313" key="14">
    <source>
        <dbReference type="Proteomes" id="UP000054886"/>
    </source>
</evidence>
<evidence type="ECO:0000256" key="5">
    <source>
        <dbReference type="ARBA" id="ARBA00020267"/>
    </source>
</evidence>
<comment type="subcellular location">
    <subcellularLocation>
        <location evidence="2">Cytoplasm</location>
    </subcellularLocation>
    <subcellularLocation>
        <location evidence="1">Nucleus</location>
    </subcellularLocation>
</comment>
<proteinExistence type="inferred from homology"/>
<protein>
    <recommendedName>
        <fullName evidence="5">Elongator complex protein 2</fullName>
    </recommendedName>
</protein>
<organism evidence="13 14">
    <name type="scientific">Candida glabrata</name>
    <name type="common">Yeast</name>
    <name type="synonym">Torulopsis glabrata</name>
    <dbReference type="NCBI Taxonomy" id="5478"/>
    <lineage>
        <taxon>Eukaryota</taxon>
        <taxon>Fungi</taxon>
        <taxon>Dikarya</taxon>
        <taxon>Ascomycota</taxon>
        <taxon>Saccharomycotina</taxon>
        <taxon>Saccharomycetes</taxon>
        <taxon>Saccharomycetales</taxon>
        <taxon>Saccharomycetaceae</taxon>
        <taxon>Nakaseomyces</taxon>
    </lineage>
</organism>
<evidence type="ECO:0000256" key="3">
    <source>
        <dbReference type="ARBA" id="ARBA00005043"/>
    </source>
</evidence>
<dbReference type="PANTHER" id="PTHR44111:SF1">
    <property type="entry name" value="ELONGATOR COMPLEX PROTEIN 2"/>
    <property type="match status" value="1"/>
</dbReference>
<evidence type="ECO:0000256" key="9">
    <source>
        <dbReference type="ARBA" id="ARBA00022737"/>
    </source>
</evidence>
<feature type="repeat" description="WD" evidence="11">
    <location>
        <begin position="279"/>
        <end position="311"/>
    </location>
</feature>
<evidence type="ECO:0000313" key="13">
    <source>
        <dbReference type="EMBL" id="KTA96465.1"/>
    </source>
</evidence>
<dbReference type="OrthoDB" id="27911at2759"/>
<comment type="caution">
    <text evidence="13">The sequence shown here is derived from an EMBL/GenBank/DDBJ whole genome shotgun (WGS) entry which is preliminary data.</text>
</comment>
<dbReference type="PANTHER" id="PTHR44111">
    <property type="entry name" value="ELONGATOR COMPLEX PROTEIN 2"/>
    <property type="match status" value="1"/>
</dbReference>
<dbReference type="CDD" id="cd00200">
    <property type="entry name" value="WD40"/>
    <property type="match status" value="1"/>
</dbReference>
<dbReference type="FunFam" id="2.130.10.10:FF:000400">
    <property type="entry name" value="Elongator acetyltransferase complex subunit 2"/>
    <property type="match status" value="1"/>
</dbReference>
<dbReference type="VEuPathDB" id="FungiDB:GW608_K00803"/>
<dbReference type="SUPFAM" id="SSF82171">
    <property type="entry name" value="DPP6 N-terminal domain-like"/>
    <property type="match status" value="1"/>
</dbReference>
<evidence type="ECO:0000256" key="6">
    <source>
        <dbReference type="ARBA" id="ARBA00022490"/>
    </source>
</evidence>
<reference evidence="13 14" key="1">
    <citation type="submission" date="2015-10" db="EMBL/GenBank/DDBJ databases">
        <title>Draft genomes sequences of Candida glabrata isolates 1A, 1B, 2A, 2B, 3A and 3B.</title>
        <authorList>
            <person name="Haavelsrud O.E."/>
            <person name="Gaustad P."/>
        </authorList>
    </citation>
    <scope>NUCLEOTIDE SEQUENCE [LARGE SCALE GENOMIC DNA]</scope>
    <source>
        <strain evidence="13">910700640</strain>
    </source>
</reference>
<sequence length="793" mass="89910">MVTVNSEAIFIGANKQTQVCSYNKARNVLAFGAGKNIALWNPLDADCRGIYATLKGHEAEVTCVKFMPGTDILVSASEDHHVKLWKYKAPESEELECIQTITHYSHTIVSIETLAGLIVIGSAGGLVSIWVPETEGSDTYIISHEYSLPRNVFPLCFSLSNVVGNKYLLAIGGTTVKIFIYSFVLSEGKVIENFNLAAELEGHEDWVKSIQFRHQETPGDYLLCSGSQDRYIRIWRIRTNDLIDDSEDDETKLTLLSSKQHKFHISEDLRIGINFEALIIGHDDWVSSLQWHESKLQLLASTADTAVMIWEPDESSGVWVCSSRLGEMSSKGASTATGSSGGFWSCLWFEENGADYILTNGKTGSWRIWEAKDEIMCEQRVGITGAVRPVTDVAWAPCGKYLLSTSLDQTTRLFAPWIYNENNELRSRKTWHEFSRPQIHGYDMICVEPVNDERFISGGDEKILRSFDLPKGVAHLLKKFVGLRFTNEEEERPEAASVPVLGLSNKAVEENESNDTDDPDVRESNDNKNISYDLVTSANTPPMEETLQRHLLWPEVEKLYGHGYEITSVDVSPDQKLVASACRSNNAQHAVIRIFDLDTWLEVKPNLSFHSLTITRLRFSPDSRYLLSVCRDRKWAVWERNFDDNTFTLKYTDEKPHSRIIWDGEWAPLEFGNVFLTTSRDRKVKVWSLETSESNAFSMLHFIKLNSPITAISIYNKVINNKLIVAVGLETGEIFIYNYSKSDGFELISQFEQYITPSDRIERLRWSNWVDNDKLLLASASLDQSCRIYSILI</sequence>
<feature type="repeat" description="WD" evidence="11">
    <location>
        <begin position="654"/>
        <end position="697"/>
    </location>
</feature>
<keyword evidence="8" id="KW-0819">tRNA processing</keyword>
<dbReference type="GO" id="GO:0006357">
    <property type="term" value="P:regulation of transcription by RNA polymerase II"/>
    <property type="evidence" value="ECO:0007669"/>
    <property type="project" value="EnsemblFungi"/>
</dbReference>
<dbReference type="AlphaFoldDB" id="A0A0W0DK23"/>
<dbReference type="VEuPathDB" id="FungiDB:CAGL0K00957g"/>
<dbReference type="SMART" id="SM00320">
    <property type="entry name" value="WD40"/>
    <property type="match status" value="11"/>
</dbReference>
<accession>A0A0W0DK23</accession>
<dbReference type="GO" id="GO:0005634">
    <property type="term" value="C:nucleus"/>
    <property type="evidence" value="ECO:0007669"/>
    <property type="project" value="UniProtKB-SubCell"/>
</dbReference>
<dbReference type="EMBL" id="LLZZ01000172">
    <property type="protein sequence ID" value="KTA96465.1"/>
    <property type="molecule type" value="Genomic_DNA"/>
</dbReference>
<evidence type="ECO:0000256" key="12">
    <source>
        <dbReference type="SAM" id="MobiDB-lite"/>
    </source>
</evidence>
<dbReference type="PROSITE" id="PS50294">
    <property type="entry name" value="WD_REPEATS_REGION"/>
    <property type="match status" value="4"/>
</dbReference>
<keyword evidence="6" id="KW-0963">Cytoplasm</keyword>
<keyword evidence="9" id="KW-0677">Repeat</keyword>
<dbReference type="InterPro" id="IPR015943">
    <property type="entry name" value="WD40/YVTN_repeat-like_dom_sf"/>
</dbReference>
<dbReference type="InterPro" id="IPR036322">
    <property type="entry name" value="WD40_repeat_dom_sf"/>
</dbReference>
<dbReference type="GO" id="GO:0002098">
    <property type="term" value="P:tRNA wobble uridine modification"/>
    <property type="evidence" value="ECO:0007669"/>
    <property type="project" value="EnsemblFungi"/>
</dbReference>
<keyword evidence="10" id="KW-0539">Nucleus</keyword>
<evidence type="ECO:0000256" key="11">
    <source>
        <dbReference type="PROSITE-ProRule" id="PRU00221"/>
    </source>
</evidence>
<dbReference type="Proteomes" id="UP000054886">
    <property type="component" value="Unassembled WGS sequence"/>
</dbReference>
<dbReference type="VEuPathDB" id="FungiDB:GWK60_K00803"/>
<evidence type="ECO:0000256" key="8">
    <source>
        <dbReference type="ARBA" id="ARBA00022694"/>
    </source>
</evidence>
<dbReference type="GO" id="GO:0033588">
    <property type="term" value="C:elongator holoenzyme complex"/>
    <property type="evidence" value="ECO:0007669"/>
    <property type="project" value="EnsemblFungi"/>
</dbReference>
<dbReference type="InterPro" id="IPR001680">
    <property type="entry name" value="WD40_rpt"/>
</dbReference>
<dbReference type="VEuPathDB" id="FungiDB:B1J91_K00957g"/>
<feature type="repeat" description="WD" evidence="11">
    <location>
        <begin position="54"/>
        <end position="95"/>
    </location>
</feature>
<dbReference type="GO" id="GO:0032447">
    <property type="term" value="P:protein urmylation"/>
    <property type="evidence" value="ECO:0007669"/>
    <property type="project" value="EnsemblFungi"/>
</dbReference>
<dbReference type="InterPro" id="IPR037289">
    <property type="entry name" value="Elp2"/>
</dbReference>
<keyword evidence="7 11" id="KW-0853">WD repeat</keyword>
<evidence type="ECO:0000256" key="10">
    <source>
        <dbReference type="ARBA" id="ARBA00023242"/>
    </source>
</evidence>
<evidence type="ECO:0000256" key="4">
    <source>
        <dbReference type="ARBA" id="ARBA00005881"/>
    </source>
</evidence>
<dbReference type="PROSITE" id="PS50082">
    <property type="entry name" value="WD_REPEATS_2"/>
    <property type="match status" value="5"/>
</dbReference>
<comment type="similarity">
    <text evidence="4">Belongs to the WD repeat ELP2 family.</text>
</comment>
<feature type="repeat" description="WD" evidence="11">
    <location>
        <begin position="607"/>
        <end position="639"/>
    </location>
</feature>